<feature type="compositionally biased region" description="Polar residues" evidence="3">
    <location>
        <begin position="256"/>
        <end position="270"/>
    </location>
</feature>
<dbReference type="SMART" id="SM00326">
    <property type="entry name" value="SH3"/>
    <property type="match status" value="1"/>
</dbReference>
<dbReference type="PRINTS" id="PR00452">
    <property type="entry name" value="SH3DOMAIN"/>
</dbReference>
<dbReference type="PROSITE" id="PS51021">
    <property type="entry name" value="BAR"/>
    <property type="match status" value="1"/>
</dbReference>
<dbReference type="InterPro" id="IPR036028">
    <property type="entry name" value="SH3-like_dom_sf"/>
</dbReference>
<dbReference type="AlphaFoldDB" id="A0AAD5XNE6"/>
<dbReference type="InterPro" id="IPR001452">
    <property type="entry name" value="SH3_domain"/>
</dbReference>
<dbReference type="Gene3D" id="1.20.1270.60">
    <property type="entry name" value="Arfaptin homology (AH) domain/BAR domain"/>
    <property type="match status" value="1"/>
</dbReference>
<evidence type="ECO:0000313" key="7">
    <source>
        <dbReference type="Proteomes" id="UP001212152"/>
    </source>
</evidence>
<evidence type="ECO:0000256" key="2">
    <source>
        <dbReference type="PROSITE-ProRule" id="PRU00192"/>
    </source>
</evidence>
<dbReference type="EMBL" id="JADGJQ010000055">
    <property type="protein sequence ID" value="KAJ3175148.1"/>
    <property type="molecule type" value="Genomic_DNA"/>
</dbReference>
<evidence type="ECO:0000259" key="5">
    <source>
        <dbReference type="PROSITE" id="PS51021"/>
    </source>
</evidence>
<organism evidence="6 7">
    <name type="scientific">Geranomyces variabilis</name>
    <dbReference type="NCBI Taxonomy" id="109894"/>
    <lineage>
        <taxon>Eukaryota</taxon>
        <taxon>Fungi</taxon>
        <taxon>Fungi incertae sedis</taxon>
        <taxon>Chytridiomycota</taxon>
        <taxon>Chytridiomycota incertae sedis</taxon>
        <taxon>Chytridiomycetes</taxon>
        <taxon>Spizellomycetales</taxon>
        <taxon>Powellomycetaceae</taxon>
        <taxon>Geranomyces</taxon>
    </lineage>
</organism>
<feature type="region of interest" description="Disordered" evidence="3">
    <location>
        <begin position="256"/>
        <end position="285"/>
    </location>
</feature>
<feature type="region of interest" description="Disordered" evidence="3">
    <location>
        <begin position="387"/>
        <end position="431"/>
    </location>
</feature>
<evidence type="ECO:0000256" key="3">
    <source>
        <dbReference type="SAM" id="MobiDB-lite"/>
    </source>
</evidence>
<dbReference type="SUPFAM" id="SSF103657">
    <property type="entry name" value="BAR/IMD domain-like"/>
    <property type="match status" value="1"/>
</dbReference>
<dbReference type="CDD" id="cd00174">
    <property type="entry name" value="SH3"/>
    <property type="match status" value="1"/>
</dbReference>
<dbReference type="InterPro" id="IPR050384">
    <property type="entry name" value="Endophilin_SH3RF"/>
</dbReference>
<dbReference type="SUPFAM" id="SSF50044">
    <property type="entry name" value="SH3-domain"/>
    <property type="match status" value="1"/>
</dbReference>
<feature type="domain" description="SH3" evidence="4">
    <location>
        <begin position="300"/>
        <end position="361"/>
    </location>
</feature>
<dbReference type="SMART" id="SM00721">
    <property type="entry name" value="BAR"/>
    <property type="match status" value="1"/>
</dbReference>
<gene>
    <name evidence="6" type="ORF">HDU87_006383</name>
</gene>
<proteinExistence type="predicted"/>
<keyword evidence="7" id="KW-1185">Reference proteome</keyword>
<dbReference type="PANTHER" id="PTHR14167:SF116">
    <property type="entry name" value="CAP, ISOFORM AC"/>
    <property type="match status" value="1"/>
</dbReference>
<feature type="domain" description="BAR" evidence="5">
    <location>
        <begin position="20"/>
        <end position="243"/>
    </location>
</feature>
<evidence type="ECO:0000256" key="1">
    <source>
        <dbReference type="ARBA" id="ARBA00022443"/>
    </source>
</evidence>
<reference evidence="6" key="1">
    <citation type="submission" date="2020-05" db="EMBL/GenBank/DDBJ databases">
        <title>Phylogenomic resolution of chytrid fungi.</title>
        <authorList>
            <person name="Stajich J.E."/>
            <person name="Amses K."/>
            <person name="Simmons R."/>
            <person name="Seto K."/>
            <person name="Myers J."/>
            <person name="Bonds A."/>
            <person name="Quandt C.A."/>
            <person name="Barry K."/>
            <person name="Liu P."/>
            <person name="Grigoriev I."/>
            <person name="Longcore J.E."/>
            <person name="James T.Y."/>
        </authorList>
    </citation>
    <scope>NUCLEOTIDE SEQUENCE</scope>
    <source>
        <strain evidence="6">JEL0379</strain>
    </source>
</reference>
<evidence type="ECO:0000313" key="6">
    <source>
        <dbReference type="EMBL" id="KAJ3175148.1"/>
    </source>
</evidence>
<dbReference type="InterPro" id="IPR027267">
    <property type="entry name" value="AH/BAR_dom_sf"/>
</dbReference>
<dbReference type="Gene3D" id="2.30.30.40">
    <property type="entry name" value="SH3 Domains"/>
    <property type="match status" value="1"/>
</dbReference>
<dbReference type="Proteomes" id="UP001212152">
    <property type="component" value="Unassembled WGS sequence"/>
</dbReference>
<feature type="compositionally biased region" description="Low complexity" evidence="3">
    <location>
        <begin position="472"/>
        <end position="484"/>
    </location>
</feature>
<evidence type="ECO:0008006" key="8">
    <source>
        <dbReference type="Google" id="ProtNLM"/>
    </source>
</evidence>
<dbReference type="PANTHER" id="PTHR14167">
    <property type="entry name" value="SH3 DOMAIN-CONTAINING"/>
    <property type="match status" value="1"/>
</dbReference>
<dbReference type="PROSITE" id="PS50002">
    <property type="entry name" value="SH3"/>
    <property type="match status" value="1"/>
</dbReference>
<dbReference type="InterPro" id="IPR004148">
    <property type="entry name" value="BAR_dom"/>
</dbReference>
<keyword evidence="1 2" id="KW-0728">SH3 domain</keyword>
<dbReference type="Pfam" id="PF00018">
    <property type="entry name" value="SH3_1"/>
    <property type="match status" value="1"/>
</dbReference>
<sequence>MASIGKKLGQFRQWTALLKGEKMGNSQKTETSEEFKRLELETEIRREFTEQVHEALSIYLKAMGKRKEAVTDKSRKLPLEIMAESMIHFGTMLHEDSLYGKALVKFGESHEKIANYQVEYIAGVKDSYVSNLEGIVAGMKEYANHKAKLERRRLDFDAKLNKVHKSRKEKPELEEETRVAQAKYEESLTDTTAKMIELNSNEDEQLEDLLRFMDAEAEYHRKSLETITTLQRALAEIPRNHTIRRRMPSVVRNSMENVPSRNGSIDSISLQAQQQQQQRPTGVDPPMMPASSMLNPSYASKARHVKVVFDFDAEGPEELTLRKGETVNVICEIDDGWWEGEILGTGRIGMFPSNYVEPASAEPPPFPARADLAVVAPDLTAEPEYHPDYHDDHGANGANAPHDEDEHIPARPHSDINFSPTSISQQRPQDRPFSHISRMSFVPTNAPIPATQLGERRPSSNYIGGGGGGGAPATPASPASRKTSGATVAAAPPAASVCSTCGCVEFAANAFRRDQCSNCFHKH</sequence>
<dbReference type="GO" id="GO:0005737">
    <property type="term" value="C:cytoplasm"/>
    <property type="evidence" value="ECO:0007669"/>
    <property type="project" value="InterPro"/>
</dbReference>
<feature type="region of interest" description="Disordered" evidence="3">
    <location>
        <begin position="449"/>
        <end position="484"/>
    </location>
</feature>
<evidence type="ECO:0000259" key="4">
    <source>
        <dbReference type="PROSITE" id="PS50002"/>
    </source>
</evidence>
<accession>A0AAD5XNE6</accession>
<feature type="compositionally biased region" description="Polar residues" evidence="3">
    <location>
        <begin position="416"/>
        <end position="427"/>
    </location>
</feature>
<feature type="compositionally biased region" description="Basic and acidic residues" evidence="3">
    <location>
        <begin position="401"/>
        <end position="414"/>
    </location>
</feature>
<dbReference type="Pfam" id="PF03114">
    <property type="entry name" value="BAR"/>
    <property type="match status" value="1"/>
</dbReference>
<protein>
    <recommendedName>
        <fullName evidence="8">BAR-domain-containing protein</fullName>
    </recommendedName>
</protein>
<name>A0AAD5XNE6_9FUNG</name>
<comment type="caution">
    <text evidence="6">The sequence shown here is derived from an EMBL/GenBank/DDBJ whole genome shotgun (WGS) entry which is preliminary data.</text>
</comment>